<proteinExistence type="predicted"/>
<dbReference type="AlphaFoldDB" id="A0A517SZQ5"/>
<evidence type="ECO:0000313" key="2">
    <source>
        <dbReference type="Proteomes" id="UP000315003"/>
    </source>
</evidence>
<name>A0A517SZQ5_9BACT</name>
<gene>
    <name evidence="1" type="ORF">SV7mr_41630</name>
</gene>
<dbReference type="EMBL" id="CP036272">
    <property type="protein sequence ID" value="QDT61626.1"/>
    <property type="molecule type" value="Genomic_DNA"/>
</dbReference>
<dbReference type="Proteomes" id="UP000315003">
    <property type="component" value="Chromosome"/>
</dbReference>
<keyword evidence="2" id="KW-1185">Reference proteome</keyword>
<organism evidence="1 2">
    <name type="scientific">Stieleria bergensis</name>
    <dbReference type="NCBI Taxonomy" id="2528025"/>
    <lineage>
        <taxon>Bacteria</taxon>
        <taxon>Pseudomonadati</taxon>
        <taxon>Planctomycetota</taxon>
        <taxon>Planctomycetia</taxon>
        <taxon>Pirellulales</taxon>
        <taxon>Pirellulaceae</taxon>
        <taxon>Stieleria</taxon>
    </lineage>
</organism>
<accession>A0A517SZQ5</accession>
<reference evidence="1 2" key="1">
    <citation type="submission" date="2019-02" db="EMBL/GenBank/DDBJ databases">
        <title>Deep-cultivation of Planctomycetes and their phenomic and genomic characterization uncovers novel biology.</title>
        <authorList>
            <person name="Wiegand S."/>
            <person name="Jogler M."/>
            <person name="Boedeker C."/>
            <person name="Pinto D."/>
            <person name="Vollmers J."/>
            <person name="Rivas-Marin E."/>
            <person name="Kohn T."/>
            <person name="Peeters S.H."/>
            <person name="Heuer A."/>
            <person name="Rast P."/>
            <person name="Oberbeckmann S."/>
            <person name="Bunk B."/>
            <person name="Jeske O."/>
            <person name="Meyerdierks A."/>
            <person name="Storesund J.E."/>
            <person name="Kallscheuer N."/>
            <person name="Luecker S."/>
            <person name="Lage O.M."/>
            <person name="Pohl T."/>
            <person name="Merkel B.J."/>
            <person name="Hornburger P."/>
            <person name="Mueller R.-W."/>
            <person name="Bruemmer F."/>
            <person name="Labrenz M."/>
            <person name="Spormann A.M."/>
            <person name="Op den Camp H."/>
            <person name="Overmann J."/>
            <person name="Amann R."/>
            <person name="Jetten M.S.M."/>
            <person name="Mascher T."/>
            <person name="Medema M.H."/>
            <person name="Devos D.P."/>
            <person name="Kaster A.-K."/>
            <person name="Ovreas L."/>
            <person name="Rohde M."/>
            <person name="Galperin M.Y."/>
            <person name="Jogler C."/>
        </authorList>
    </citation>
    <scope>NUCLEOTIDE SEQUENCE [LARGE SCALE GENOMIC DNA]</scope>
    <source>
        <strain evidence="1 2">SV_7m_r</strain>
    </source>
</reference>
<protein>
    <submittedName>
        <fullName evidence="1">Uncharacterized protein</fullName>
    </submittedName>
</protein>
<sequence length="174" mass="18414">MAFAPSWLPLPVLVAAGAGCPQRTPVQSRRCQSSWALSSSEAGRTGLGRTGLGRGAGACCTAWTLCKWAQGACSVAVLPSSARPLAASEDLQVPERSRIAAWRWFPVRRRVPVRGRMKRAADLRSAALCCSGLGSLVAWIEMAVAAASPAATPSLAATRVLPLRQVAIFEHDHR</sequence>
<evidence type="ECO:0000313" key="1">
    <source>
        <dbReference type="EMBL" id="QDT61626.1"/>
    </source>
</evidence>